<protein>
    <submittedName>
        <fullName evidence="1">Uncharacterized protein</fullName>
    </submittedName>
</protein>
<accession>A0A0C5HCK1</accession>
<reference evidence="1" key="1">
    <citation type="journal article" date="2015" name="Antimicrob. Agents Chemother.">
        <title>Complete nucleotide sequence of a conjugative plasmid carrying bla(PER-1).</title>
        <authorList>
            <person name="Li R."/>
            <person name="Wong M.H."/>
            <person name="Zhou Y."/>
            <person name="Chan E.W."/>
            <person name="Chen S."/>
        </authorList>
    </citation>
    <scope>NUCLEOTIDE SEQUENCE</scope>
    <source>
        <strain evidence="1">V36</strain>
        <plasmid evidence="1">pVPH1</plasmid>
    </source>
</reference>
<sequence length="35" mass="4191">MGTTNIKMNVVMLLFFIAETLMVDWQSHYLLRSRM</sequence>
<gene>
    <name evidence="1" type="ORF">pVPH1_0009</name>
</gene>
<name>A0A0C5HCK1_VIBPH</name>
<dbReference type="AlphaFoldDB" id="A0A0C5HCK1"/>
<geneLocation type="plasmid" evidence="1">
    <name>pVPH1</name>
</geneLocation>
<proteinExistence type="predicted"/>
<organism evidence="1">
    <name type="scientific">Vibrio parahaemolyticus</name>
    <dbReference type="NCBI Taxonomy" id="670"/>
    <lineage>
        <taxon>Bacteria</taxon>
        <taxon>Pseudomonadati</taxon>
        <taxon>Pseudomonadota</taxon>
        <taxon>Gammaproteobacteria</taxon>
        <taxon>Vibrionales</taxon>
        <taxon>Vibrionaceae</taxon>
        <taxon>Vibrio</taxon>
    </lineage>
</organism>
<dbReference type="EMBL" id="KP688397">
    <property type="protein sequence ID" value="AJP18181.1"/>
    <property type="molecule type" value="Genomic_DNA"/>
</dbReference>
<evidence type="ECO:0000313" key="1">
    <source>
        <dbReference type="EMBL" id="AJP18181.1"/>
    </source>
</evidence>
<keyword evidence="1" id="KW-0614">Plasmid</keyword>